<dbReference type="Pfam" id="PF05193">
    <property type="entry name" value="Peptidase_M16_C"/>
    <property type="match status" value="1"/>
</dbReference>
<evidence type="ECO:0000256" key="2">
    <source>
        <dbReference type="SAM" id="MobiDB-lite"/>
    </source>
</evidence>
<evidence type="ECO:0000259" key="3">
    <source>
        <dbReference type="Pfam" id="PF00675"/>
    </source>
</evidence>
<reference evidence="5" key="1">
    <citation type="submission" date="2021-01" db="EMBL/GenBank/DDBJ databases">
        <title>Adiantum capillus-veneris genome.</title>
        <authorList>
            <person name="Fang Y."/>
            <person name="Liao Q."/>
        </authorList>
    </citation>
    <scope>NUCLEOTIDE SEQUENCE</scope>
    <source>
        <strain evidence="5">H3</strain>
        <tissue evidence="5">Leaf</tissue>
    </source>
</reference>
<dbReference type="GO" id="GO:0005739">
    <property type="term" value="C:mitochondrion"/>
    <property type="evidence" value="ECO:0007669"/>
    <property type="project" value="TreeGrafter"/>
</dbReference>
<accession>A0A9D4UFT5</accession>
<feature type="domain" description="Peptidase M16 N-terminal" evidence="3">
    <location>
        <begin position="122"/>
        <end position="184"/>
    </location>
</feature>
<dbReference type="PANTHER" id="PTHR11851:SF220">
    <property type="entry name" value="PEPTIDASE M16 DOMAIN PROTEIN"/>
    <property type="match status" value="1"/>
</dbReference>
<dbReference type="InterPro" id="IPR001431">
    <property type="entry name" value="Pept_M16_Zn_BS"/>
</dbReference>
<feature type="domain" description="Peptidase M16 C-terminal" evidence="4">
    <location>
        <begin position="325"/>
        <end position="509"/>
    </location>
</feature>
<dbReference type="PROSITE" id="PS00143">
    <property type="entry name" value="INSULINASE"/>
    <property type="match status" value="1"/>
</dbReference>
<evidence type="ECO:0000256" key="1">
    <source>
        <dbReference type="RuleBase" id="RU004447"/>
    </source>
</evidence>
<dbReference type="Gene3D" id="3.30.830.10">
    <property type="entry name" value="Metalloenzyme, LuxS/M16 peptidase-like"/>
    <property type="match status" value="2"/>
</dbReference>
<organism evidence="5 6">
    <name type="scientific">Adiantum capillus-veneris</name>
    <name type="common">Maidenhair fern</name>
    <dbReference type="NCBI Taxonomy" id="13818"/>
    <lineage>
        <taxon>Eukaryota</taxon>
        <taxon>Viridiplantae</taxon>
        <taxon>Streptophyta</taxon>
        <taxon>Embryophyta</taxon>
        <taxon>Tracheophyta</taxon>
        <taxon>Polypodiopsida</taxon>
        <taxon>Polypodiidae</taxon>
        <taxon>Polypodiales</taxon>
        <taxon>Pteridineae</taxon>
        <taxon>Pteridaceae</taxon>
        <taxon>Vittarioideae</taxon>
        <taxon>Adiantum</taxon>
    </lineage>
</organism>
<dbReference type="InterPro" id="IPR050361">
    <property type="entry name" value="MPP/UQCRC_Complex"/>
</dbReference>
<dbReference type="GO" id="GO:0004222">
    <property type="term" value="F:metalloendopeptidase activity"/>
    <property type="evidence" value="ECO:0007669"/>
    <property type="project" value="InterPro"/>
</dbReference>
<sequence>TVMLTPALSLKPLRQSLSPGKERTYDHSYTCSAEPSPPPKKEKESQFDSVAISTSRRALLASGLAVAVSTPDSHGHPHHMAQALVLMGQEKEDAKVADDAILRLRSRISAFSLANGMRWIVLERHSAPVIACHTFANVGAALEPDGCTGVAHLLEHLAFKGTRLVGTRDATREAAMLNQLDEAFYSLRDANVEGNIDKVRVLEQKFKELQELAASLVIPNEYGTLMTREGGVGLNAQTSQDDTEYFVSLPANKLELWMALESGRFLGPVFRELYSEKEVVKEERRLRVDSAPYGRFTEAFTNLSFPNLPYGRPVIGYPDDLEAIGRREVNKFFSQNYNPRSLTCAVVGDVNPLEVERLAKQYFGGWDSYAGGKRDESVKWHTNDGWNEVIRTNLERSLNLKLPAQPFYMEGYYRPSSFSTDDPAIAVISELLSGGRLSRFYKNIILEGRALSCTAVETFPGDRRPCLFLVYGVPSSGADAEALAKVLHQELDALQSKGVNEEEIMRVKKLGRASLLELFGNNSGMAKLLCEYEATTGTCNNLFKENEFLEAVTPADVSRVASLLFHPDNCLKGSVTTSS</sequence>
<dbReference type="Proteomes" id="UP000886520">
    <property type="component" value="Chromosome 17"/>
</dbReference>
<comment type="caution">
    <text evidence="5">The sequence shown here is derived from an EMBL/GenBank/DDBJ whole genome shotgun (WGS) entry which is preliminary data.</text>
</comment>
<protein>
    <submittedName>
        <fullName evidence="5">Uncharacterized protein</fullName>
    </submittedName>
</protein>
<dbReference type="SUPFAM" id="SSF63411">
    <property type="entry name" value="LuxS/MPP-like metallohydrolase"/>
    <property type="match status" value="2"/>
</dbReference>
<dbReference type="EMBL" id="JABFUD020000017">
    <property type="protein sequence ID" value="KAI5067153.1"/>
    <property type="molecule type" value="Genomic_DNA"/>
</dbReference>
<evidence type="ECO:0000313" key="6">
    <source>
        <dbReference type="Proteomes" id="UP000886520"/>
    </source>
</evidence>
<feature type="non-terminal residue" evidence="5">
    <location>
        <position position="579"/>
    </location>
</feature>
<evidence type="ECO:0000259" key="4">
    <source>
        <dbReference type="Pfam" id="PF05193"/>
    </source>
</evidence>
<dbReference type="InterPro" id="IPR011765">
    <property type="entry name" value="Pept_M16_N"/>
</dbReference>
<dbReference type="InterPro" id="IPR007863">
    <property type="entry name" value="Peptidase_M16_C"/>
</dbReference>
<dbReference type="GO" id="GO:0006508">
    <property type="term" value="P:proteolysis"/>
    <property type="evidence" value="ECO:0007669"/>
    <property type="project" value="InterPro"/>
</dbReference>
<dbReference type="OrthoDB" id="10251424at2759"/>
<name>A0A9D4UFT5_ADICA</name>
<dbReference type="AlphaFoldDB" id="A0A9D4UFT5"/>
<evidence type="ECO:0000313" key="5">
    <source>
        <dbReference type="EMBL" id="KAI5067153.1"/>
    </source>
</evidence>
<dbReference type="GO" id="GO:0046872">
    <property type="term" value="F:metal ion binding"/>
    <property type="evidence" value="ECO:0007669"/>
    <property type="project" value="InterPro"/>
</dbReference>
<dbReference type="InterPro" id="IPR011249">
    <property type="entry name" value="Metalloenz_LuxS/M16"/>
</dbReference>
<dbReference type="Pfam" id="PF00675">
    <property type="entry name" value="Peptidase_M16"/>
    <property type="match status" value="1"/>
</dbReference>
<gene>
    <name evidence="5" type="ORF">GOP47_0017681</name>
</gene>
<feature type="region of interest" description="Disordered" evidence="2">
    <location>
        <begin position="16"/>
        <end position="47"/>
    </location>
</feature>
<comment type="similarity">
    <text evidence="1">Belongs to the peptidase M16 family.</text>
</comment>
<keyword evidence="6" id="KW-1185">Reference proteome</keyword>
<proteinExistence type="inferred from homology"/>
<dbReference type="PANTHER" id="PTHR11851">
    <property type="entry name" value="METALLOPROTEASE"/>
    <property type="match status" value="1"/>
</dbReference>